<dbReference type="EMBL" id="CAAALY010277237">
    <property type="protein sequence ID" value="VEL42874.1"/>
    <property type="molecule type" value="Genomic_DNA"/>
</dbReference>
<organism evidence="2 3">
    <name type="scientific">Protopolystoma xenopodis</name>
    <dbReference type="NCBI Taxonomy" id="117903"/>
    <lineage>
        <taxon>Eukaryota</taxon>
        <taxon>Metazoa</taxon>
        <taxon>Spiralia</taxon>
        <taxon>Lophotrochozoa</taxon>
        <taxon>Platyhelminthes</taxon>
        <taxon>Monogenea</taxon>
        <taxon>Polyopisthocotylea</taxon>
        <taxon>Polystomatidea</taxon>
        <taxon>Polystomatidae</taxon>
        <taxon>Protopolystoma</taxon>
    </lineage>
</organism>
<comment type="caution">
    <text evidence="2">The sequence shown here is derived from an EMBL/GenBank/DDBJ whole genome shotgun (WGS) entry which is preliminary data.</text>
</comment>
<evidence type="ECO:0000313" key="2">
    <source>
        <dbReference type="EMBL" id="VEL42874.1"/>
    </source>
</evidence>
<proteinExistence type="predicted"/>
<reference evidence="2" key="1">
    <citation type="submission" date="2018-11" db="EMBL/GenBank/DDBJ databases">
        <authorList>
            <consortium name="Pathogen Informatics"/>
        </authorList>
    </citation>
    <scope>NUCLEOTIDE SEQUENCE</scope>
</reference>
<accession>A0A448XR37</accession>
<keyword evidence="3" id="KW-1185">Reference proteome</keyword>
<dbReference type="Proteomes" id="UP000784294">
    <property type="component" value="Unassembled WGS sequence"/>
</dbReference>
<evidence type="ECO:0000313" key="3">
    <source>
        <dbReference type="Proteomes" id="UP000784294"/>
    </source>
</evidence>
<dbReference type="AlphaFoldDB" id="A0A448XR37"/>
<sequence length="233" mass="25633">MGGRREFKSQPIRSIVSRSIFGRLPGLSTVSARGRIRRFMALLPTALFTRTAVYAVAHNEAQVGRDAQKRLSPCAPMDRSAVACKAKLSDKLTNHSSLRRLTRSQKQTRLSRCVSEATCICVCLCVCKAAFASIIHVPRLIQTHSRVGAVNRQTGRGDRIVFSFNCGWSGRNDSFARVPSRARALTAPKHTSRANGELTPNAIRYANAARAARTRRQGRLGGQTNEEARLSDL</sequence>
<protein>
    <submittedName>
        <fullName evidence="2">Uncharacterized protein</fullName>
    </submittedName>
</protein>
<gene>
    <name evidence="2" type="ORF">PXEA_LOCUS36314</name>
</gene>
<evidence type="ECO:0000256" key="1">
    <source>
        <dbReference type="SAM" id="MobiDB-lite"/>
    </source>
</evidence>
<feature type="region of interest" description="Disordered" evidence="1">
    <location>
        <begin position="214"/>
        <end position="233"/>
    </location>
</feature>
<name>A0A448XR37_9PLAT</name>